<keyword evidence="3" id="KW-1185">Reference proteome</keyword>
<proteinExistence type="predicted"/>
<name>A0A3M0KLF0_HIRRU</name>
<evidence type="ECO:0000313" key="2">
    <source>
        <dbReference type="EMBL" id="RMC14079.1"/>
    </source>
</evidence>
<evidence type="ECO:0000313" key="3">
    <source>
        <dbReference type="Proteomes" id="UP000269221"/>
    </source>
</evidence>
<evidence type="ECO:0000256" key="1">
    <source>
        <dbReference type="SAM" id="MobiDB-lite"/>
    </source>
</evidence>
<feature type="compositionally biased region" description="Polar residues" evidence="1">
    <location>
        <begin position="41"/>
        <end position="51"/>
    </location>
</feature>
<sequence length="146" mass="15795">MNNMQIVKEITEDRDRSRLDSMVLLIMKLDQLDQDIENALSAGSSPSSTPTYKRRHIPDVESGSESGVDVASVNHTQTNLSSNIHAPDLASPSSVASSGAKPKAGAMPVISEKEKAVESAVKHAIAKCLWRKSINDQYIEQNIGHA</sequence>
<feature type="region of interest" description="Disordered" evidence="1">
    <location>
        <begin position="39"/>
        <end position="107"/>
    </location>
</feature>
<dbReference type="EMBL" id="QRBI01000105">
    <property type="protein sequence ID" value="RMC14079.1"/>
    <property type="molecule type" value="Genomic_DNA"/>
</dbReference>
<organism evidence="2 3">
    <name type="scientific">Hirundo rustica rustica</name>
    <dbReference type="NCBI Taxonomy" id="333673"/>
    <lineage>
        <taxon>Eukaryota</taxon>
        <taxon>Metazoa</taxon>
        <taxon>Chordata</taxon>
        <taxon>Craniata</taxon>
        <taxon>Vertebrata</taxon>
        <taxon>Euteleostomi</taxon>
        <taxon>Archelosauria</taxon>
        <taxon>Archosauria</taxon>
        <taxon>Dinosauria</taxon>
        <taxon>Saurischia</taxon>
        <taxon>Theropoda</taxon>
        <taxon>Coelurosauria</taxon>
        <taxon>Aves</taxon>
        <taxon>Neognathae</taxon>
        <taxon>Neoaves</taxon>
        <taxon>Telluraves</taxon>
        <taxon>Australaves</taxon>
        <taxon>Passeriformes</taxon>
        <taxon>Sylvioidea</taxon>
        <taxon>Hirundinidae</taxon>
        <taxon>Hirundo</taxon>
    </lineage>
</organism>
<gene>
    <name evidence="2" type="ORF">DUI87_09167</name>
</gene>
<accession>A0A3M0KLF0</accession>
<dbReference type="STRING" id="333673.A0A3M0KLF0"/>
<comment type="caution">
    <text evidence="2">The sequence shown here is derived from an EMBL/GenBank/DDBJ whole genome shotgun (WGS) entry which is preliminary data.</text>
</comment>
<protein>
    <submittedName>
        <fullName evidence="2">Uncharacterized protein</fullName>
    </submittedName>
</protein>
<reference evidence="2 3" key="1">
    <citation type="submission" date="2018-07" db="EMBL/GenBank/DDBJ databases">
        <title>A high quality draft genome assembly of the barn swallow (H. rustica rustica).</title>
        <authorList>
            <person name="Formenti G."/>
            <person name="Chiara M."/>
            <person name="Poveda L."/>
            <person name="Francoijs K.-J."/>
            <person name="Bonisoli-Alquati A."/>
            <person name="Canova L."/>
            <person name="Gianfranceschi L."/>
            <person name="Horner D.S."/>
            <person name="Saino N."/>
        </authorList>
    </citation>
    <scope>NUCLEOTIDE SEQUENCE [LARGE SCALE GENOMIC DNA]</scope>
    <source>
        <strain evidence="2">Chelidonia</strain>
        <tissue evidence="2">Blood</tissue>
    </source>
</reference>
<feature type="compositionally biased region" description="Polar residues" evidence="1">
    <location>
        <begin position="73"/>
        <end position="84"/>
    </location>
</feature>
<dbReference type="Proteomes" id="UP000269221">
    <property type="component" value="Unassembled WGS sequence"/>
</dbReference>
<dbReference type="OrthoDB" id="9393938at2759"/>
<dbReference type="AlphaFoldDB" id="A0A3M0KLF0"/>